<dbReference type="InterPro" id="IPR000843">
    <property type="entry name" value="HTH_LacI"/>
</dbReference>
<evidence type="ECO:0000313" key="6">
    <source>
        <dbReference type="EMBL" id="ALO65449.1"/>
    </source>
</evidence>
<protein>
    <recommendedName>
        <fullName evidence="5">HTH lacI-type domain-containing protein</fullName>
    </recommendedName>
</protein>
<sequence length="352" mass="36663">MARKATSQDVANHAGVSRSAVSFVLNGRADGNIAKEKQLRILAAAKELNYTPNAVARSLQAQRTHTIGVVTDSIAGGPFAGKLLQGASNAAFSAGYLLLVIDTQGEEVRENSAFTTLLNRQVDAMIFASMSLRAHHPHPNMSGVPAVLANSFDPSGALRSIIPDEVTGGGAAVRVLLDAGHHKIAYLSGTAELVATELRTQGFNTALAAAGLAPVEARETGWEINDGFAAAMRLLADDAGHSPKRERPTGIVCANDRVAVGVMLACGQLGLRVPQDLSIVGYDDDEPLARTTVPGLTTVALPHREMGEKAVELLLAELGHGAGTPTAEHQHGETILIPCPVVVRGSVAPPAQ</sequence>
<keyword evidence="3" id="KW-0238">DNA-binding</keyword>
<dbReference type="InterPro" id="IPR028082">
    <property type="entry name" value="Peripla_BP_I"/>
</dbReference>
<keyword evidence="4" id="KW-0804">Transcription</keyword>
<dbReference type="CDD" id="cd01392">
    <property type="entry name" value="HTH_LacI"/>
    <property type="match status" value="1"/>
</dbReference>
<gene>
    <name evidence="6" type="ORF">AS189_01725</name>
</gene>
<accession>A0A0S2LVD5</accession>
<evidence type="ECO:0000256" key="3">
    <source>
        <dbReference type="ARBA" id="ARBA00023125"/>
    </source>
</evidence>
<name>A0A0S2LVD5_9MICC</name>
<evidence type="ECO:0000313" key="7">
    <source>
        <dbReference type="Proteomes" id="UP000059574"/>
    </source>
</evidence>
<keyword evidence="2" id="KW-0805">Transcription regulation</keyword>
<organism evidence="6 7">
    <name type="scientific">Arthrobacter alpinus</name>
    <dbReference type="NCBI Taxonomy" id="656366"/>
    <lineage>
        <taxon>Bacteria</taxon>
        <taxon>Bacillati</taxon>
        <taxon>Actinomycetota</taxon>
        <taxon>Actinomycetes</taxon>
        <taxon>Micrococcales</taxon>
        <taxon>Micrococcaceae</taxon>
        <taxon>Arthrobacter</taxon>
    </lineage>
</organism>
<feature type="domain" description="HTH lacI-type" evidence="5">
    <location>
        <begin position="5"/>
        <end position="61"/>
    </location>
</feature>
<dbReference type="Gene3D" id="3.40.50.2300">
    <property type="match status" value="2"/>
</dbReference>
<dbReference type="PROSITE" id="PS50932">
    <property type="entry name" value="HTH_LACI_2"/>
    <property type="match status" value="1"/>
</dbReference>
<dbReference type="SMART" id="SM00354">
    <property type="entry name" value="HTH_LACI"/>
    <property type="match status" value="1"/>
</dbReference>
<evidence type="ECO:0000256" key="4">
    <source>
        <dbReference type="ARBA" id="ARBA00023163"/>
    </source>
</evidence>
<keyword evidence="1" id="KW-0678">Repressor</keyword>
<evidence type="ECO:0000256" key="2">
    <source>
        <dbReference type="ARBA" id="ARBA00023015"/>
    </source>
</evidence>
<reference evidence="7" key="1">
    <citation type="submission" date="2015-11" db="EMBL/GenBank/DDBJ databases">
        <authorList>
            <person name="Kumar R."/>
            <person name="Singh D."/>
            <person name="Swarnkar M.K."/>
            <person name="Singh A.K."/>
            <person name="Kumar S."/>
        </authorList>
    </citation>
    <scope>NUCLEOTIDE SEQUENCE [LARGE SCALE GENOMIC DNA]</scope>
    <source>
        <strain evidence="7">ERGS4:06</strain>
    </source>
</reference>
<reference evidence="6 7" key="2">
    <citation type="journal article" date="2016" name="J. Biotechnol.">
        <title>Complete genome sequence of Arthrobacter alpinus ERGS4:06, a yellow pigmented bacterium tolerant to cold and radiations isolated from Sikkim Himalaya.</title>
        <authorList>
            <person name="Kumar R."/>
            <person name="Singh D."/>
            <person name="Swarnkar M.K."/>
            <person name="Singh A.K."/>
            <person name="Kumar S."/>
        </authorList>
    </citation>
    <scope>NUCLEOTIDE SEQUENCE [LARGE SCALE GENOMIC DNA]</scope>
    <source>
        <strain evidence="6 7">ERGS4:06</strain>
    </source>
</reference>
<dbReference type="PANTHER" id="PTHR30146:SF148">
    <property type="entry name" value="HTH-TYPE TRANSCRIPTIONAL REPRESSOR PURR-RELATED"/>
    <property type="match status" value="1"/>
</dbReference>
<evidence type="ECO:0000256" key="1">
    <source>
        <dbReference type="ARBA" id="ARBA00022491"/>
    </source>
</evidence>
<dbReference type="EMBL" id="CP013200">
    <property type="protein sequence ID" value="ALO65449.1"/>
    <property type="molecule type" value="Genomic_DNA"/>
</dbReference>
<dbReference type="OrthoDB" id="9798934at2"/>
<dbReference type="InterPro" id="IPR010982">
    <property type="entry name" value="Lambda_DNA-bd_dom_sf"/>
</dbReference>
<dbReference type="SUPFAM" id="SSF53822">
    <property type="entry name" value="Periplasmic binding protein-like I"/>
    <property type="match status" value="1"/>
</dbReference>
<proteinExistence type="predicted"/>
<dbReference type="CDD" id="cd06288">
    <property type="entry name" value="PBP1_sucrose_transcription_regulator"/>
    <property type="match status" value="1"/>
</dbReference>
<dbReference type="AlphaFoldDB" id="A0A0S2LVD5"/>
<dbReference type="Proteomes" id="UP000059574">
    <property type="component" value="Chromosome"/>
</dbReference>
<dbReference type="GO" id="GO:0000976">
    <property type="term" value="F:transcription cis-regulatory region binding"/>
    <property type="evidence" value="ECO:0007669"/>
    <property type="project" value="TreeGrafter"/>
</dbReference>
<evidence type="ECO:0000259" key="5">
    <source>
        <dbReference type="PROSITE" id="PS50932"/>
    </source>
</evidence>
<dbReference type="GO" id="GO:0003700">
    <property type="term" value="F:DNA-binding transcription factor activity"/>
    <property type="evidence" value="ECO:0007669"/>
    <property type="project" value="TreeGrafter"/>
</dbReference>
<dbReference type="InterPro" id="IPR046335">
    <property type="entry name" value="LacI/GalR-like_sensor"/>
</dbReference>
<dbReference type="Pfam" id="PF00356">
    <property type="entry name" value="LacI"/>
    <property type="match status" value="1"/>
</dbReference>
<dbReference type="Pfam" id="PF13377">
    <property type="entry name" value="Peripla_BP_3"/>
    <property type="match status" value="1"/>
</dbReference>
<dbReference type="RefSeq" id="WP_062285895.1">
    <property type="nucleotide sequence ID" value="NZ_CP013200.1"/>
</dbReference>
<dbReference type="Gene3D" id="1.10.260.40">
    <property type="entry name" value="lambda repressor-like DNA-binding domains"/>
    <property type="match status" value="1"/>
</dbReference>
<dbReference type="SUPFAM" id="SSF47413">
    <property type="entry name" value="lambda repressor-like DNA-binding domains"/>
    <property type="match status" value="1"/>
</dbReference>
<dbReference type="PANTHER" id="PTHR30146">
    <property type="entry name" value="LACI-RELATED TRANSCRIPTIONAL REPRESSOR"/>
    <property type="match status" value="1"/>
</dbReference>